<dbReference type="AlphaFoldDB" id="A0A4Y7JGL3"/>
<protein>
    <submittedName>
        <fullName evidence="1">Uncharacterized protein</fullName>
    </submittedName>
</protein>
<dbReference type="EMBL" id="CM010718">
    <property type="protein sequence ID" value="RZC59676.1"/>
    <property type="molecule type" value="Genomic_DNA"/>
</dbReference>
<keyword evidence="2" id="KW-1185">Reference proteome</keyword>
<proteinExistence type="predicted"/>
<name>A0A4Y7JGL3_PAPSO</name>
<sequence length="84" mass="9344">MEVVMNDLKSIDSVDVDCIPISALVIRFQESLLNDVHIQREVLLQPLCAVRVSSYPPCPSPSRSLKTGLVLVQVGPVRPTLHYF</sequence>
<accession>A0A4Y7JGL3</accession>
<dbReference type="Proteomes" id="UP000316621">
    <property type="component" value="Chromosome 4"/>
</dbReference>
<dbReference type="Gramene" id="RZC59676">
    <property type="protein sequence ID" value="RZC59676"/>
    <property type="gene ID" value="C5167_006978"/>
</dbReference>
<organism evidence="1 2">
    <name type="scientific">Papaver somniferum</name>
    <name type="common">Opium poppy</name>
    <dbReference type="NCBI Taxonomy" id="3469"/>
    <lineage>
        <taxon>Eukaryota</taxon>
        <taxon>Viridiplantae</taxon>
        <taxon>Streptophyta</taxon>
        <taxon>Embryophyta</taxon>
        <taxon>Tracheophyta</taxon>
        <taxon>Spermatophyta</taxon>
        <taxon>Magnoliopsida</taxon>
        <taxon>Ranunculales</taxon>
        <taxon>Papaveraceae</taxon>
        <taxon>Papaveroideae</taxon>
        <taxon>Papaver</taxon>
    </lineage>
</organism>
<evidence type="ECO:0000313" key="2">
    <source>
        <dbReference type="Proteomes" id="UP000316621"/>
    </source>
</evidence>
<gene>
    <name evidence="1" type="ORF">C5167_006978</name>
</gene>
<evidence type="ECO:0000313" key="1">
    <source>
        <dbReference type="EMBL" id="RZC59676.1"/>
    </source>
</evidence>
<reference evidence="1 2" key="1">
    <citation type="journal article" date="2018" name="Science">
        <title>The opium poppy genome and morphinan production.</title>
        <authorList>
            <person name="Guo L."/>
            <person name="Winzer T."/>
            <person name="Yang X."/>
            <person name="Li Y."/>
            <person name="Ning Z."/>
            <person name="He Z."/>
            <person name="Teodor R."/>
            <person name="Lu Y."/>
            <person name="Bowser T.A."/>
            <person name="Graham I.A."/>
            <person name="Ye K."/>
        </authorList>
    </citation>
    <scope>NUCLEOTIDE SEQUENCE [LARGE SCALE GENOMIC DNA]</scope>
    <source>
        <strain evidence="2">cv. HN1</strain>
        <tissue evidence="1">Leaves</tissue>
    </source>
</reference>